<organism evidence="9 10">
    <name type="scientific">Parthenolecanium corni</name>
    <dbReference type="NCBI Taxonomy" id="536013"/>
    <lineage>
        <taxon>Eukaryota</taxon>
        <taxon>Metazoa</taxon>
        <taxon>Ecdysozoa</taxon>
        <taxon>Arthropoda</taxon>
        <taxon>Hexapoda</taxon>
        <taxon>Insecta</taxon>
        <taxon>Pterygota</taxon>
        <taxon>Neoptera</taxon>
        <taxon>Paraneoptera</taxon>
        <taxon>Hemiptera</taxon>
        <taxon>Sternorrhyncha</taxon>
        <taxon>Coccoidea</taxon>
        <taxon>Coccidae</taxon>
        <taxon>Parthenolecanium</taxon>
    </lineage>
</organism>
<comment type="similarity">
    <text evidence="2">Belongs to the REXO1/REXO3 family.</text>
</comment>
<dbReference type="CDD" id="cd06145">
    <property type="entry name" value="REX1_like"/>
    <property type="match status" value="1"/>
</dbReference>
<keyword evidence="5" id="KW-0269">Exonuclease</keyword>
<dbReference type="EMBL" id="JBBCAQ010000020">
    <property type="protein sequence ID" value="KAK7592970.1"/>
    <property type="molecule type" value="Genomic_DNA"/>
</dbReference>
<dbReference type="GO" id="GO:0004527">
    <property type="term" value="F:exonuclease activity"/>
    <property type="evidence" value="ECO:0007669"/>
    <property type="project" value="UniProtKB-KW"/>
</dbReference>
<dbReference type="InterPro" id="IPR012337">
    <property type="entry name" value="RNaseH-like_sf"/>
</dbReference>
<comment type="subcellular location">
    <subcellularLocation>
        <location evidence="1">Nucleus</location>
    </subcellularLocation>
</comment>
<dbReference type="InterPro" id="IPR047021">
    <property type="entry name" value="REXO1/3/4-like"/>
</dbReference>
<dbReference type="GO" id="GO:0010629">
    <property type="term" value="P:negative regulation of gene expression"/>
    <property type="evidence" value="ECO:0007669"/>
    <property type="project" value="UniProtKB-ARBA"/>
</dbReference>
<dbReference type="SUPFAM" id="SSF53098">
    <property type="entry name" value="Ribonuclease H-like"/>
    <property type="match status" value="1"/>
</dbReference>
<keyword evidence="10" id="KW-1185">Reference proteome</keyword>
<dbReference type="Proteomes" id="UP001367676">
    <property type="component" value="Unassembled WGS sequence"/>
</dbReference>
<evidence type="ECO:0000256" key="2">
    <source>
        <dbReference type="ARBA" id="ARBA00006357"/>
    </source>
</evidence>
<dbReference type="GO" id="GO:0003676">
    <property type="term" value="F:nucleic acid binding"/>
    <property type="evidence" value="ECO:0007669"/>
    <property type="project" value="InterPro"/>
</dbReference>
<keyword evidence="4" id="KW-0378">Hydrolase</keyword>
<dbReference type="SMART" id="SM00479">
    <property type="entry name" value="EXOIII"/>
    <property type="match status" value="1"/>
</dbReference>
<feature type="compositionally biased region" description="Low complexity" evidence="7">
    <location>
        <begin position="32"/>
        <end position="54"/>
    </location>
</feature>
<evidence type="ECO:0000256" key="1">
    <source>
        <dbReference type="ARBA" id="ARBA00004123"/>
    </source>
</evidence>
<keyword evidence="6" id="KW-0539">Nucleus</keyword>
<evidence type="ECO:0000256" key="3">
    <source>
        <dbReference type="ARBA" id="ARBA00022722"/>
    </source>
</evidence>
<evidence type="ECO:0000313" key="10">
    <source>
        <dbReference type="Proteomes" id="UP001367676"/>
    </source>
</evidence>
<dbReference type="InterPro" id="IPR034922">
    <property type="entry name" value="REX1-like_exo"/>
</dbReference>
<dbReference type="InterPro" id="IPR036397">
    <property type="entry name" value="RNaseH_sf"/>
</dbReference>
<comment type="caution">
    <text evidence="9">The sequence shown here is derived from an EMBL/GenBank/DDBJ whole genome shotgun (WGS) entry which is preliminary data.</text>
</comment>
<sequence length="442" mass="49579">MSYNIWMPLTAEFADPVFREYLTVLRAPNASRNASARATTNSNSNTNGPAAASNCAGSRQQKSSKARHKRAARVEKSKNATNSAYTKSNSAYYESQPAVAAIAPAIELPDYVLEDWNFIAWAAMYVIPPSYLPLFGFPFLDIIYNHYDTYFFVGGALTMGYDLRGKDSFDIHHELYKLDAEAMKTRLCSRCSQCVSTVPQSVCTYHPGRYNNAMGHTCCYQQKEATGCSMVNYHVWNGLVPGLNGPLEGFVMASQPKEYPSSKHKLLAVDCEMCYTAGGLELTRVTLVDTRMQKIYDQYVLPENEIIDYNTQFSGITKETLQQPGVKRLAEVQQDILEVIDNDTILVGHGLENDLRALKLVHTVVIDTALLYSNCDAFKRRSLKHLAHCFLHRDIQMDANGHDSAEDASVSLQLVGYAMFNKFPNPFLQLGKPRRPYVVHKE</sequence>
<feature type="compositionally biased region" description="Basic residues" evidence="7">
    <location>
        <begin position="62"/>
        <end position="71"/>
    </location>
</feature>
<gene>
    <name evidence="9" type="ORF">V9T40_007722</name>
</gene>
<reference evidence="9 10" key="1">
    <citation type="submission" date="2024-03" db="EMBL/GenBank/DDBJ databases">
        <title>Adaptation during the transition from Ophiocordyceps entomopathogen to insect associate is accompanied by gene loss and intensified selection.</title>
        <authorList>
            <person name="Ward C.M."/>
            <person name="Onetto C.A."/>
            <person name="Borneman A.R."/>
        </authorList>
    </citation>
    <scope>NUCLEOTIDE SEQUENCE [LARGE SCALE GENOMIC DNA]</scope>
    <source>
        <strain evidence="9">AWRI1</strain>
        <tissue evidence="9">Single Adult Female</tissue>
    </source>
</reference>
<feature type="domain" description="Exonuclease" evidence="8">
    <location>
        <begin position="265"/>
        <end position="424"/>
    </location>
</feature>
<dbReference type="AlphaFoldDB" id="A0AAN9TVT9"/>
<evidence type="ECO:0000256" key="4">
    <source>
        <dbReference type="ARBA" id="ARBA00022801"/>
    </source>
</evidence>
<evidence type="ECO:0000256" key="5">
    <source>
        <dbReference type="ARBA" id="ARBA00022839"/>
    </source>
</evidence>
<dbReference type="InterPro" id="IPR013520">
    <property type="entry name" value="Ribonucl_H"/>
</dbReference>
<accession>A0AAN9TVT9</accession>
<feature type="region of interest" description="Disordered" evidence="7">
    <location>
        <begin position="32"/>
        <end position="80"/>
    </location>
</feature>
<protein>
    <recommendedName>
        <fullName evidence="8">Exonuclease domain-containing protein</fullName>
    </recommendedName>
</protein>
<dbReference type="Gene3D" id="3.30.420.10">
    <property type="entry name" value="Ribonuclease H-like superfamily/Ribonuclease H"/>
    <property type="match status" value="1"/>
</dbReference>
<dbReference type="PANTHER" id="PTHR12801:SF115">
    <property type="entry name" value="FI18136P1-RELATED"/>
    <property type="match status" value="1"/>
</dbReference>
<evidence type="ECO:0000259" key="8">
    <source>
        <dbReference type="SMART" id="SM00479"/>
    </source>
</evidence>
<evidence type="ECO:0000313" key="9">
    <source>
        <dbReference type="EMBL" id="KAK7592970.1"/>
    </source>
</evidence>
<name>A0AAN9TVT9_9HEMI</name>
<keyword evidence="3" id="KW-0540">Nuclease</keyword>
<dbReference type="GO" id="GO:0005634">
    <property type="term" value="C:nucleus"/>
    <property type="evidence" value="ECO:0007669"/>
    <property type="project" value="UniProtKB-SubCell"/>
</dbReference>
<proteinExistence type="inferred from homology"/>
<evidence type="ECO:0000256" key="7">
    <source>
        <dbReference type="SAM" id="MobiDB-lite"/>
    </source>
</evidence>
<evidence type="ECO:0000256" key="6">
    <source>
        <dbReference type="ARBA" id="ARBA00023242"/>
    </source>
</evidence>
<dbReference type="FunFam" id="3.30.420.10:FF:000031">
    <property type="entry name" value="RNA exonuclease 1"/>
    <property type="match status" value="1"/>
</dbReference>
<dbReference type="Pfam" id="PF00929">
    <property type="entry name" value="RNase_T"/>
    <property type="match status" value="1"/>
</dbReference>
<dbReference type="PANTHER" id="PTHR12801">
    <property type="entry name" value="RNA EXONUCLEASE REXO1 / RECO3 FAMILY MEMBER-RELATED"/>
    <property type="match status" value="1"/>
</dbReference>